<feature type="chain" id="PRO_5003685294" evidence="5">
    <location>
        <begin position="25"/>
        <end position="198"/>
    </location>
</feature>
<dbReference type="EMBL" id="CP003345">
    <property type="protein sequence ID" value="AFM02893.1"/>
    <property type="molecule type" value="Genomic_DNA"/>
</dbReference>
<evidence type="ECO:0000256" key="4">
    <source>
        <dbReference type="ARBA" id="ARBA00022807"/>
    </source>
</evidence>
<dbReference type="Gene3D" id="3.90.1720.10">
    <property type="entry name" value="endopeptidase domain like (from Nostoc punctiforme)"/>
    <property type="match status" value="1"/>
</dbReference>
<evidence type="ECO:0000313" key="8">
    <source>
        <dbReference type="Proteomes" id="UP000006054"/>
    </source>
</evidence>
<sequence length="198" mass="21787" precursor="true">MITIRNYILSAFLLVSIFGCTAFSQNENDGKVFSVSDASSIGEGKTIKIENNKITVSEDRKKFVASILETATALEGVPYVYAGKSPKGFDCSGFVYYVFKNHDITLPASSRMYDKVGKTITLENAQKGDIICFTGTDPNIDRTGHVGIIVENNANEPIKFIHATSGKRYSVAYSTLSKDGSGHYAKRFRSVRRVDSKK</sequence>
<dbReference type="KEGG" id="fli:Fleli_0417"/>
<dbReference type="PROSITE" id="PS51257">
    <property type="entry name" value="PROKAR_LIPOPROTEIN"/>
    <property type="match status" value="1"/>
</dbReference>
<dbReference type="GO" id="GO:0006508">
    <property type="term" value="P:proteolysis"/>
    <property type="evidence" value="ECO:0007669"/>
    <property type="project" value="UniProtKB-KW"/>
</dbReference>
<dbReference type="RefSeq" id="WP_014796353.1">
    <property type="nucleotide sequence ID" value="NC_018018.1"/>
</dbReference>
<dbReference type="AlphaFoldDB" id="I4AG08"/>
<proteinExistence type="inferred from homology"/>
<dbReference type="GO" id="GO:0008234">
    <property type="term" value="F:cysteine-type peptidase activity"/>
    <property type="evidence" value="ECO:0007669"/>
    <property type="project" value="UniProtKB-KW"/>
</dbReference>
<comment type="similarity">
    <text evidence="1">Belongs to the peptidase C40 family.</text>
</comment>
<evidence type="ECO:0000256" key="1">
    <source>
        <dbReference type="ARBA" id="ARBA00007074"/>
    </source>
</evidence>
<evidence type="ECO:0000256" key="3">
    <source>
        <dbReference type="ARBA" id="ARBA00022801"/>
    </source>
</evidence>
<dbReference type="OrthoDB" id="9807055at2"/>
<keyword evidence="3 7" id="KW-0378">Hydrolase</keyword>
<reference evidence="8" key="1">
    <citation type="submission" date="2012-06" db="EMBL/GenBank/DDBJ databases">
        <title>The complete genome of Flexibacter litoralis DSM 6794.</title>
        <authorList>
            <person name="Lucas S."/>
            <person name="Copeland A."/>
            <person name="Lapidus A."/>
            <person name="Glavina del Rio T."/>
            <person name="Dalin E."/>
            <person name="Tice H."/>
            <person name="Bruce D."/>
            <person name="Goodwin L."/>
            <person name="Pitluck S."/>
            <person name="Peters L."/>
            <person name="Ovchinnikova G."/>
            <person name="Lu M."/>
            <person name="Kyrpides N."/>
            <person name="Mavromatis K."/>
            <person name="Ivanova N."/>
            <person name="Brettin T."/>
            <person name="Detter J.C."/>
            <person name="Han C."/>
            <person name="Larimer F."/>
            <person name="Land M."/>
            <person name="Hauser L."/>
            <person name="Markowitz V."/>
            <person name="Cheng J.-F."/>
            <person name="Hugenholtz P."/>
            <person name="Woyke T."/>
            <person name="Wu D."/>
            <person name="Spring S."/>
            <person name="Lang E."/>
            <person name="Kopitz M."/>
            <person name="Brambilla E."/>
            <person name="Klenk H.-P."/>
            <person name="Eisen J.A."/>
        </authorList>
    </citation>
    <scope>NUCLEOTIDE SEQUENCE [LARGE SCALE GENOMIC DNA]</scope>
    <source>
        <strain evidence="8">ATCC 23117 / DSM 6794 / NBRC 15988 / NCIMB 1366 / Sio-4</strain>
    </source>
</reference>
<dbReference type="Proteomes" id="UP000006054">
    <property type="component" value="Chromosome"/>
</dbReference>
<dbReference type="PROSITE" id="PS51935">
    <property type="entry name" value="NLPC_P60"/>
    <property type="match status" value="1"/>
</dbReference>
<dbReference type="InterPro" id="IPR038765">
    <property type="entry name" value="Papain-like_cys_pep_sf"/>
</dbReference>
<dbReference type="PANTHER" id="PTHR47053">
    <property type="entry name" value="MUREIN DD-ENDOPEPTIDASE MEPH-RELATED"/>
    <property type="match status" value="1"/>
</dbReference>
<dbReference type="Pfam" id="PF00877">
    <property type="entry name" value="NLPC_P60"/>
    <property type="match status" value="1"/>
</dbReference>
<feature type="signal peptide" evidence="5">
    <location>
        <begin position="1"/>
        <end position="24"/>
    </location>
</feature>
<keyword evidence="5" id="KW-0732">Signal</keyword>
<accession>I4AG08</accession>
<dbReference type="PANTHER" id="PTHR47053:SF1">
    <property type="entry name" value="MUREIN DD-ENDOPEPTIDASE MEPH-RELATED"/>
    <property type="match status" value="1"/>
</dbReference>
<evidence type="ECO:0000256" key="2">
    <source>
        <dbReference type="ARBA" id="ARBA00022670"/>
    </source>
</evidence>
<dbReference type="SUPFAM" id="SSF54001">
    <property type="entry name" value="Cysteine proteinases"/>
    <property type="match status" value="1"/>
</dbReference>
<keyword evidence="8" id="KW-1185">Reference proteome</keyword>
<name>I4AG08_BERLS</name>
<protein>
    <submittedName>
        <fullName evidence="7">Cell wall-associated hydrolase, invasion-associated protein</fullName>
    </submittedName>
</protein>
<dbReference type="HOGENOM" id="CLU_016043_8_0_10"/>
<feature type="domain" description="NlpC/P60" evidence="6">
    <location>
        <begin position="61"/>
        <end position="195"/>
    </location>
</feature>
<dbReference type="InterPro" id="IPR000064">
    <property type="entry name" value="NLP_P60_dom"/>
</dbReference>
<gene>
    <name evidence="7" type="ordered locus">Fleli_0417</name>
</gene>
<evidence type="ECO:0000256" key="5">
    <source>
        <dbReference type="SAM" id="SignalP"/>
    </source>
</evidence>
<dbReference type="InterPro" id="IPR051202">
    <property type="entry name" value="Peptidase_C40"/>
</dbReference>
<evidence type="ECO:0000313" key="7">
    <source>
        <dbReference type="EMBL" id="AFM02893.1"/>
    </source>
</evidence>
<evidence type="ECO:0000259" key="6">
    <source>
        <dbReference type="PROSITE" id="PS51935"/>
    </source>
</evidence>
<keyword evidence="2" id="KW-0645">Protease</keyword>
<organism evidence="7 8">
    <name type="scientific">Bernardetia litoralis (strain ATCC 23117 / DSM 6794 / NBRC 15988 / NCIMB 1366 / Fx l1 / Sio-4)</name>
    <name type="common">Flexibacter litoralis</name>
    <dbReference type="NCBI Taxonomy" id="880071"/>
    <lineage>
        <taxon>Bacteria</taxon>
        <taxon>Pseudomonadati</taxon>
        <taxon>Bacteroidota</taxon>
        <taxon>Cytophagia</taxon>
        <taxon>Cytophagales</taxon>
        <taxon>Bernardetiaceae</taxon>
        <taxon>Bernardetia</taxon>
    </lineage>
</organism>
<dbReference type="eggNOG" id="COG0791">
    <property type="taxonomic scope" value="Bacteria"/>
</dbReference>
<keyword evidence="4" id="KW-0788">Thiol protease</keyword>